<evidence type="ECO:0000313" key="9">
    <source>
        <dbReference type="Proteomes" id="UP000548304"/>
    </source>
</evidence>
<evidence type="ECO:0000256" key="5">
    <source>
        <dbReference type="SAM" id="MobiDB-lite"/>
    </source>
</evidence>
<dbReference type="InterPro" id="IPR029044">
    <property type="entry name" value="Nucleotide-diphossugar_trans"/>
</dbReference>
<evidence type="ECO:0000256" key="3">
    <source>
        <dbReference type="ARBA" id="ARBA00022676"/>
    </source>
</evidence>
<evidence type="ECO:0000256" key="2">
    <source>
        <dbReference type="ARBA" id="ARBA00006739"/>
    </source>
</evidence>
<dbReference type="EMBL" id="JACBYW010000007">
    <property type="protein sequence ID" value="NYH80385.1"/>
    <property type="molecule type" value="Genomic_DNA"/>
</dbReference>
<dbReference type="GO" id="GO:0016757">
    <property type="term" value="F:glycosyltransferase activity"/>
    <property type="evidence" value="ECO:0007669"/>
    <property type="project" value="UniProtKB-KW"/>
</dbReference>
<protein>
    <submittedName>
        <fullName evidence="8">Galactofuranosylgalactofuranosylrhamnosyl-N-acetylglucosaminyl-diphospho-decaprenol beta-1,5/1,6-galactofuranosyltransferase</fullName>
        <ecNumber evidence="8">2.4.1.288</ecNumber>
    </submittedName>
</protein>
<evidence type="ECO:0000313" key="8">
    <source>
        <dbReference type="EMBL" id="NYH80385.1"/>
    </source>
</evidence>
<dbReference type="PANTHER" id="PTHR43179">
    <property type="entry name" value="RHAMNOSYLTRANSFERASE WBBL"/>
    <property type="match status" value="1"/>
</dbReference>
<keyword evidence="3 8" id="KW-0328">Glycosyltransferase</keyword>
<comment type="similarity">
    <text evidence="2">Belongs to the glycosyltransferase 2 family.</text>
</comment>
<dbReference type="Proteomes" id="UP000548304">
    <property type="component" value="Unassembled WGS sequence"/>
</dbReference>
<feature type="domain" description="Galactofuranosyltransferase-2 C-terminal" evidence="7">
    <location>
        <begin position="510"/>
        <end position="706"/>
    </location>
</feature>
<dbReference type="PANTHER" id="PTHR43179:SF12">
    <property type="entry name" value="GALACTOFURANOSYLTRANSFERASE GLFT2"/>
    <property type="match status" value="1"/>
</dbReference>
<reference evidence="8 9" key="1">
    <citation type="submission" date="2020-07" db="EMBL/GenBank/DDBJ databases">
        <title>Genomic Encyclopedia of Type Strains, Phase III (KMG-III): the genomes of soil and plant-associated and newly described type strains.</title>
        <authorList>
            <person name="Whitman W."/>
        </authorList>
    </citation>
    <scope>NUCLEOTIDE SEQUENCE [LARGE SCALE GENOMIC DNA]</scope>
    <source>
        <strain evidence="8 9">CECT 8576</strain>
    </source>
</reference>
<dbReference type="Pfam" id="PF13641">
    <property type="entry name" value="Glyco_tranf_2_3"/>
    <property type="match status" value="1"/>
</dbReference>
<dbReference type="Pfam" id="PF19320">
    <property type="entry name" value="GlfT2_domain3"/>
    <property type="match status" value="1"/>
</dbReference>
<feature type="region of interest" description="Disordered" evidence="5">
    <location>
        <begin position="1"/>
        <end position="86"/>
    </location>
</feature>
<dbReference type="EC" id="2.4.1.288" evidence="8"/>
<dbReference type="AlphaFoldDB" id="A0A852Z4Z2"/>
<comment type="caution">
    <text evidence="8">The sequence shown here is derived from an EMBL/GenBank/DDBJ whole genome shotgun (WGS) entry which is preliminary data.</text>
</comment>
<evidence type="ECO:0000256" key="4">
    <source>
        <dbReference type="ARBA" id="ARBA00022679"/>
    </source>
</evidence>
<feature type="domain" description="Galactofuranosyltransferase GlfT2 N-terminal" evidence="6">
    <location>
        <begin position="92"/>
        <end position="236"/>
    </location>
</feature>
<name>A0A852Z4Z2_9ACTN</name>
<keyword evidence="4 8" id="KW-0808">Transferase</keyword>
<dbReference type="Gene3D" id="3.90.550.60">
    <property type="match status" value="1"/>
</dbReference>
<feature type="compositionally biased region" description="Basic and acidic residues" evidence="5">
    <location>
        <begin position="48"/>
        <end position="58"/>
    </location>
</feature>
<sequence length="706" mass="78532">MTDRTSPAESEPTGSEPSEPSAPEAGAPAAEAEPTSAQAGAEVPGVDAGDRTEQRADEESAAPSSPEAGESKLSDSATVRTGHRRVAAGQTLQRVLLPRAEDPLDARPLYLDEPENLAQRATVLSRRSVRIPGNSRVSFASYFNAFPASYWKRWTKLDEVVLRLKVRGTGRLDVYRSKPNGDVVHLEGTPVSSSKSWRWLEFRVSLKPFEDGGWIWFDLFTNEGELDLDEAAWTTDLRLPKQRVVVGTTTMRPADCVQTLQTLGEDTQVLDLVERVVVADQGGQKIRDTDGFDEAARRIGDKLHVIEQPNLGGSGGFTRVMYEGVYNSDAEQVMLFDDDIALEPDGVLRANAFARAAVQPVIVGGHMLNLQARSRLHTMGEVVDLGSAMWRAAPGAATDHDFAEYPLRESSKLHKLIHSTYNGWWMCLFPREVIENTGLPLPLFLKWDDAEYHVRAGERGYPTVSLPGAAVWHMPWSDKNDATDWTAYFHTRNRLILAALHSPDDVKKNLLKQSFKLTLRHLFSMEYSTVAVQLKAVEDFLAGPEGLFESLRTALPEVRKLREQYDDAQTFSSAGELPPPTADPVLAEQLLDPPVRTTRIAQRASKALLHNLKQPDSEAQRRPQLNIPSASARWFLLGALDSATVSTADGSGTAFRRRDPEEFRRLGTRAIADYRRLVSEWSRLREAYRAALPELTSPEAWKQMYE</sequence>
<dbReference type="RefSeq" id="WP_179536740.1">
    <property type="nucleotide sequence ID" value="NZ_JACBYW010000007.1"/>
</dbReference>
<gene>
    <name evidence="8" type="ORF">FHR84_003742</name>
</gene>
<comment type="pathway">
    <text evidence="1">Cell wall biogenesis; cell wall polysaccharide biosynthesis.</text>
</comment>
<organism evidence="8 9">
    <name type="scientific">Actinopolyspora biskrensis</name>
    <dbReference type="NCBI Taxonomy" id="1470178"/>
    <lineage>
        <taxon>Bacteria</taxon>
        <taxon>Bacillati</taxon>
        <taxon>Actinomycetota</taxon>
        <taxon>Actinomycetes</taxon>
        <taxon>Actinopolysporales</taxon>
        <taxon>Actinopolysporaceae</taxon>
        <taxon>Actinopolyspora</taxon>
    </lineage>
</organism>
<evidence type="ECO:0000256" key="1">
    <source>
        <dbReference type="ARBA" id="ARBA00004776"/>
    </source>
</evidence>
<evidence type="ECO:0000259" key="7">
    <source>
        <dbReference type="Pfam" id="PF19320"/>
    </source>
</evidence>
<keyword evidence="9" id="KW-1185">Reference proteome</keyword>
<proteinExistence type="inferred from homology"/>
<evidence type="ECO:0000259" key="6">
    <source>
        <dbReference type="Pfam" id="PF17994"/>
    </source>
</evidence>
<dbReference type="InterPro" id="IPR045699">
    <property type="entry name" value="GlfT2_C"/>
</dbReference>
<dbReference type="InterPro" id="IPR040492">
    <property type="entry name" value="GlfT2_N"/>
</dbReference>
<accession>A0A852Z4Z2</accession>
<feature type="compositionally biased region" description="Low complexity" evidence="5">
    <location>
        <begin position="1"/>
        <end position="41"/>
    </location>
</feature>
<dbReference type="SUPFAM" id="SSF53448">
    <property type="entry name" value="Nucleotide-diphospho-sugar transferases"/>
    <property type="match status" value="1"/>
</dbReference>
<dbReference type="Pfam" id="PF17994">
    <property type="entry name" value="Glft2_N"/>
    <property type="match status" value="1"/>
</dbReference>